<keyword evidence="4" id="KW-1185">Reference proteome</keyword>
<dbReference type="OrthoDB" id="47007at2759"/>
<keyword evidence="2" id="KW-0560">Oxidoreductase</keyword>
<dbReference type="Gene3D" id="3.40.50.720">
    <property type="entry name" value="NAD(P)-binding Rossmann-like Domain"/>
    <property type="match status" value="1"/>
</dbReference>
<gene>
    <name evidence="3" type="ORF">Slin15195_G070240</name>
</gene>
<reference evidence="3" key="1">
    <citation type="submission" date="2022-06" db="EMBL/GenBank/DDBJ databases">
        <title>Complete genome sequences of two strains of the flax pathogen Septoria linicola.</title>
        <authorList>
            <person name="Lapalu N."/>
            <person name="Simon A."/>
            <person name="Demenou B."/>
            <person name="Paumier D."/>
            <person name="Guillot M.-P."/>
            <person name="Gout L."/>
            <person name="Valade R."/>
        </authorList>
    </citation>
    <scope>NUCLEOTIDE SEQUENCE</scope>
    <source>
        <strain evidence="3">SE15195</strain>
    </source>
</reference>
<dbReference type="SUPFAM" id="SSF51735">
    <property type="entry name" value="NAD(P)-binding Rossmann-fold domains"/>
    <property type="match status" value="1"/>
</dbReference>
<dbReference type="PANTHER" id="PTHR48107:SF7">
    <property type="entry name" value="RE15974P"/>
    <property type="match status" value="1"/>
</dbReference>
<protein>
    <submittedName>
        <fullName evidence="3">Short-chain dehydrogenase/reductase SDR, NAD(P)-binding domain superfamily</fullName>
    </submittedName>
</protein>
<sequence>MSLRGKTALITGGGAWPKKAHISLCITTHRQAKTKRLGLKDELSKAHGDLAVSIHQGDLTTGAAVEKLFQDAVAKHGKLDIVVNTVGMVLKKPIVEISEDEYDTMFAINSKAAFLILTEAAKVVQDGGKIITIVTALLAAFTGFYPQESKEAVEFHKSMAMENRLTNVADIAPIVTFLCTSGQWMTGQTIFANGGYTTR</sequence>
<dbReference type="Pfam" id="PF13561">
    <property type="entry name" value="adh_short_C2"/>
    <property type="match status" value="1"/>
</dbReference>
<comment type="similarity">
    <text evidence="1">Belongs to the short-chain dehydrogenases/reductases (SDR) family.</text>
</comment>
<organism evidence="3 4">
    <name type="scientific">Septoria linicola</name>
    <dbReference type="NCBI Taxonomy" id="215465"/>
    <lineage>
        <taxon>Eukaryota</taxon>
        <taxon>Fungi</taxon>
        <taxon>Dikarya</taxon>
        <taxon>Ascomycota</taxon>
        <taxon>Pezizomycotina</taxon>
        <taxon>Dothideomycetes</taxon>
        <taxon>Dothideomycetidae</taxon>
        <taxon>Mycosphaerellales</taxon>
        <taxon>Mycosphaerellaceae</taxon>
        <taxon>Septoria</taxon>
    </lineage>
</organism>
<evidence type="ECO:0000256" key="1">
    <source>
        <dbReference type="ARBA" id="ARBA00006484"/>
    </source>
</evidence>
<name>A0A9Q9ARD4_9PEZI</name>
<evidence type="ECO:0000256" key="2">
    <source>
        <dbReference type="ARBA" id="ARBA00023002"/>
    </source>
</evidence>
<evidence type="ECO:0000313" key="4">
    <source>
        <dbReference type="Proteomes" id="UP001056384"/>
    </source>
</evidence>
<dbReference type="InterPro" id="IPR036291">
    <property type="entry name" value="NAD(P)-bd_dom_sf"/>
</dbReference>
<dbReference type="InterPro" id="IPR002347">
    <property type="entry name" value="SDR_fam"/>
</dbReference>
<dbReference type="EMBL" id="CP099422">
    <property type="protein sequence ID" value="USW53705.1"/>
    <property type="molecule type" value="Genomic_DNA"/>
</dbReference>
<dbReference type="GO" id="GO:0016614">
    <property type="term" value="F:oxidoreductase activity, acting on CH-OH group of donors"/>
    <property type="evidence" value="ECO:0007669"/>
    <property type="project" value="UniProtKB-ARBA"/>
</dbReference>
<dbReference type="AlphaFoldDB" id="A0A9Q9ARD4"/>
<accession>A0A9Q9ARD4</accession>
<dbReference type="PRINTS" id="PR00081">
    <property type="entry name" value="GDHRDH"/>
</dbReference>
<dbReference type="PANTHER" id="PTHR48107">
    <property type="entry name" value="NADPH-DEPENDENT ALDEHYDE REDUCTASE-LIKE PROTEIN, CHLOROPLASTIC-RELATED"/>
    <property type="match status" value="1"/>
</dbReference>
<proteinExistence type="inferred from homology"/>
<evidence type="ECO:0000313" key="3">
    <source>
        <dbReference type="EMBL" id="USW53705.1"/>
    </source>
</evidence>
<dbReference type="Proteomes" id="UP001056384">
    <property type="component" value="Chromosome 5"/>
</dbReference>